<organism evidence="2 3">
    <name type="scientific">Hyphomonas johnsonii MHS-2</name>
    <dbReference type="NCBI Taxonomy" id="1280950"/>
    <lineage>
        <taxon>Bacteria</taxon>
        <taxon>Pseudomonadati</taxon>
        <taxon>Pseudomonadota</taxon>
        <taxon>Alphaproteobacteria</taxon>
        <taxon>Hyphomonadales</taxon>
        <taxon>Hyphomonadaceae</taxon>
        <taxon>Hyphomonas</taxon>
    </lineage>
</organism>
<keyword evidence="1" id="KW-0732">Signal</keyword>
<accession>A0A059FP80</accession>
<dbReference type="Gene3D" id="2.60.40.1880">
    <property type="entry name" value="Invasion associated locus B (IalB) protein"/>
    <property type="match status" value="1"/>
</dbReference>
<sequence length="171" mass="18489">MMQYMIRLNRLLIPALLAAIAVPCASAAPTAVGRYNDWSVFTEQSGNDTICYAATSATDKAPRSADHGEVWFYVSSWKSGRARNQPSLKVGFDLREQLAPKASVGRSSWTLFGVGQEAFADDDDDRRIVEALKKGSELRVEAVSARNTAVAYHFSLKGSAAAIDKAAAACR</sequence>
<comment type="caution">
    <text evidence="2">The sequence shown here is derived from an EMBL/GenBank/DDBJ whole genome shotgun (WGS) entry which is preliminary data.</text>
</comment>
<dbReference type="EMBL" id="ARYK01000004">
    <property type="protein sequence ID" value="KCZ92336.1"/>
    <property type="molecule type" value="Genomic_DNA"/>
</dbReference>
<proteinExistence type="predicted"/>
<feature type="signal peptide" evidence="1">
    <location>
        <begin position="1"/>
        <end position="27"/>
    </location>
</feature>
<dbReference type="InterPro" id="IPR010642">
    <property type="entry name" value="Invasion_prot_B"/>
</dbReference>
<reference evidence="2 3" key="1">
    <citation type="journal article" date="2014" name="Antonie Van Leeuwenhoek">
        <title>Hyphomonas beringensis sp. nov. and Hyphomonas chukchiensis sp. nov., isolated from surface seawater of the Bering Sea and Chukchi Sea.</title>
        <authorList>
            <person name="Li C."/>
            <person name="Lai Q."/>
            <person name="Li G."/>
            <person name="Dong C."/>
            <person name="Wang J."/>
            <person name="Liao Y."/>
            <person name="Shao Z."/>
        </authorList>
    </citation>
    <scope>NUCLEOTIDE SEQUENCE [LARGE SCALE GENOMIC DNA]</scope>
    <source>
        <strain evidence="2 3">MHS-2</strain>
    </source>
</reference>
<dbReference type="STRING" id="1280950.HJO_09884"/>
<evidence type="ECO:0008006" key="4">
    <source>
        <dbReference type="Google" id="ProtNLM"/>
    </source>
</evidence>
<dbReference type="AlphaFoldDB" id="A0A059FP80"/>
<gene>
    <name evidence="2" type="ORF">HJO_09884</name>
</gene>
<dbReference type="PATRIC" id="fig|1280950.3.peg.1975"/>
<evidence type="ECO:0000313" key="3">
    <source>
        <dbReference type="Proteomes" id="UP000025171"/>
    </source>
</evidence>
<protein>
    <recommendedName>
        <fullName evidence="4">Lipoprotein</fullName>
    </recommendedName>
</protein>
<feature type="chain" id="PRO_5001572665" description="Lipoprotein" evidence="1">
    <location>
        <begin position="28"/>
        <end position="171"/>
    </location>
</feature>
<dbReference type="eggNOG" id="COG5342">
    <property type="taxonomic scope" value="Bacteria"/>
</dbReference>
<dbReference type="Proteomes" id="UP000025171">
    <property type="component" value="Unassembled WGS sequence"/>
</dbReference>
<evidence type="ECO:0000256" key="1">
    <source>
        <dbReference type="SAM" id="SignalP"/>
    </source>
</evidence>
<dbReference type="InterPro" id="IPR038696">
    <property type="entry name" value="IalB_sf"/>
</dbReference>
<dbReference type="Pfam" id="PF06776">
    <property type="entry name" value="IalB"/>
    <property type="match status" value="1"/>
</dbReference>
<name>A0A059FP80_9PROT</name>
<evidence type="ECO:0000313" key="2">
    <source>
        <dbReference type="EMBL" id="KCZ92336.1"/>
    </source>
</evidence>
<keyword evidence="3" id="KW-1185">Reference proteome</keyword>